<feature type="compositionally biased region" description="Basic and acidic residues" evidence="1">
    <location>
        <begin position="1"/>
        <end position="12"/>
    </location>
</feature>
<protein>
    <submittedName>
        <fullName evidence="3">Uncharacterized protein</fullName>
    </submittedName>
</protein>
<reference evidence="4" key="1">
    <citation type="journal article" date="2021" name="Curr. Microbiol.">
        <title>Complete genome of nocamycin-producing strain Saccharothrix syringae NRRL B-16468 reveals the biosynthetic potential for secondary metabolites.</title>
        <authorList>
            <person name="Mo X."/>
            <person name="Yang S."/>
        </authorList>
    </citation>
    <scope>NUCLEOTIDE SEQUENCE [LARGE SCALE GENOMIC DNA]</scope>
    <source>
        <strain evidence="4">ATCC 51364 / DSM 43886 / JCM 6844 / KCTC 9398 / NBRC 14523 / NRRL B-16468 / INA 2240</strain>
    </source>
</reference>
<evidence type="ECO:0000256" key="1">
    <source>
        <dbReference type="SAM" id="MobiDB-lite"/>
    </source>
</evidence>
<proteinExistence type="predicted"/>
<dbReference type="AlphaFoldDB" id="A0A5Q0H438"/>
<sequence>MAHPDPARHNFEPPDTTPSIPAADPLDGDTDRPAQVARQVRRALWGSDLLGPRPGWWPWGSGARARAQRRRELRKLGAQRRAELHHRFTHGLDHGGDAVRAPWRPVPTSRNIAAIAAVAAVIAAVVGVAWSMGDEPGAAPEVPGEQRGEPAPTEVASTTSTAPANTPSGSTSSSTWSLPDQPPIPAAGVAPTQAQPRTATDPATVNVVTAPAGPPARQELAGPQDAAVAWLSRWCPFTTTEERFGDAERRARPAMTDAAWSLFDPTGDERATRSWHQATAAGETGRCSAAVAQLVPSAPRTAERVVVRVTADRVVTTATGARYVESVSSTRVVLRQADGAWLVDLAAVGG</sequence>
<keyword evidence="2" id="KW-0812">Transmembrane</keyword>
<gene>
    <name evidence="3" type="ORF">EKG83_27010</name>
</gene>
<evidence type="ECO:0000313" key="3">
    <source>
        <dbReference type="EMBL" id="QFZ20570.1"/>
    </source>
</evidence>
<feature type="compositionally biased region" description="Low complexity" evidence="1">
    <location>
        <begin position="156"/>
        <end position="179"/>
    </location>
</feature>
<organism evidence="3 4">
    <name type="scientific">Saccharothrix syringae</name>
    <name type="common">Nocardiopsis syringae</name>
    <dbReference type="NCBI Taxonomy" id="103733"/>
    <lineage>
        <taxon>Bacteria</taxon>
        <taxon>Bacillati</taxon>
        <taxon>Actinomycetota</taxon>
        <taxon>Actinomycetes</taxon>
        <taxon>Pseudonocardiales</taxon>
        <taxon>Pseudonocardiaceae</taxon>
        <taxon>Saccharothrix</taxon>
    </lineage>
</organism>
<dbReference type="EMBL" id="CP034550">
    <property type="protein sequence ID" value="QFZ20570.1"/>
    <property type="molecule type" value="Genomic_DNA"/>
</dbReference>
<evidence type="ECO:0000313" key="4">
    <source>
        <dbReference type="Proteomes" id="UP000325787"/>
    </source>
</evidence>
<feature type="region of interest" description="Disordered" evidence="1">
    <location>
        <begin position="1"/>
        <end position="33"/>
    </location>
</feature>
<evidence type="ECO:0000256" key="2">
    <source>
        <dbReference type="SAM" id="Phobius"/>
    </source>
</evidence>
<name>A0A5Q0H438_SACSY</name>
<feature type="compositionally biased region" description="Polar residues" evidence="1">
    <location>
        <begin position="192"/>
        <end position="202"/>
    </location>
</feature>
<keyword evidence="2" id="KW-1133">Transmembrane helix</keyword>
<dbReference type="Proteomes" id="UP000325787">
    <property type="component" value="Chromosome"/>
</dbReference>
<keyword evidence="4" id="KW-1185">Reference proteome</keyword>
<feature type="transmembrane region" description="Helical" evidence="2">
    <location>
        <begin position="112"/>
        <end position="133"/>
    </location>
</feature>
<dbReference type="RefSeq" id="WP_153278457.1">
    <property type="nucleotide sequence ID" value="NZ_CP034550.1"/>
</dbReference>
<dbReference type="KEGG" id="ssyi:EKG83_27010"/>
<keyword evidence="2" id="KW-0472">Membrane</keyword>
<accession>A0A5Q0H438</accession>
<feature type="region of interest" description="Disordered" evidence="1">
    <location>
        <begin position="136"/>
        <end position="202"/>
    </location>
</feature>